<keyword evidence="2" id="KW-1185">Reference proteome</keyword>
<dbReference type="Pfam" id="PF05258">
    <property type="entry name" value="DciA"/>
    <property type="match status" value="1"/>
</dbReference>
<gene>
    <name evidence="1" type="ORF">Lqui_0147</name>
</gene>
<name>A0A0W0Y6T1_9GAMM</name>
<sequence>MRRINHCMNKQLQSICQKAVEIDKLNLLVKQFLPTHLSEHCRVSSFSKGTLTVQIDDPAWATELRYSLPELRDALRKEGLYQLISVKLALANENYTLPSSNKKKRQYLSATTCSSLHALSEVCSFEPLRNALRDLANNHKHPTDT</sequence>
<dbReference type="EMBL" id="LNYS01000003">
    <property type="protein sequence ID" value="KTD52581.1"/>
    <property type="molecule type" value="Genomic_DNA"/>
</dbReference>
<reference evidence="1 2" key="1">
    <citation type="submission" date="2015-11" db="EMBL/GenBank/DDBJ databases">
        <title>Genomic analysis of 38 Legionella species identifies large and diverse effector repertoires.</title>
        <authorList>
            <person name="Burstein D."/>
            <person name="Amaro F."/>
            <person name="Zusman T."/>
            <person name="Lifshitz Z."/>
            <person name="Cohen O."/>
            <person name="Gilbert J.A."/>
            <person name="Pupko T."/>
            <person name="Shuman H.A."/>
            <person name="Segal G."/>
        </authorList>
    </citation>
    <scope>NUCLEOTIDE SEQUENCE [LARGE SCALE GENOMIC DNA]</scope>
    <source>
        <strain evidence="1 2">CDC#1442-AUS-E</strain>
    </source>
</reference>
<comment type="caution">
    <text evidence="1">The sequence shown here is derived from an EMBL/GenBank/DDBJ whole genome shotgun (WGS) entry which is preliminary data.</text>
</comment>
<protein>
    <recommendedName>
        <fullName evidence="3">DUF721 domain-containing protein</fullName>
    </recommendedName>
</protein>
<dbReference type="Proteomes" id="UP000054618">
    <property type="component" value="Unassembled WGS sequence"/>
</dbReference>
<dbReference type="STRING" id="45073.Lqui_0147"/>
<evidence type="ECO:0000313" key="2">
    <source>
        <dbReference type="Proteomes" id="UP000054618"/>
    </source>
</evidence>
<dbReference type="RefSeq" id="WP_065236103.1">
    <property type="nucleotide sequence ID" value="NZ_CAAAIK010000023.1"/>
</dbReference>
<dbReference type="PATRIC" id="fig|45073.5.peg.155"/>
<dbReference type="OrthoDB" id="5660016at2"/>
<evidence type="ECO:0000313" key="1">
    <source>
        <dbReference type="EMBL" id="KTD52581.1"/>
    </source>
</evidence>
<accession>A0A0W0Y6T1</accession>
<proteinExistence type="predicted"/>
<dbReference type="AlphaFoldDB" id="A0A0W0Y6T1"/>
<dbReference type="InterPro" id="IPR007922">
    <property type="entry name" value="DciA-like"/>
</dbReference>
<organism evidence="1 2">
    <name type="scientific">Legionella quinlivanii</name>
    <dbReference type="NCBI Taxonomy" id="45073"/>
    <lineage>
        <taxon>Bacteria</taxon>
        <taxon>Pseudomonadati</taxon>
        <taxon>Pseudomonadota</taxon>
        <taxon>Gammaproteobacteria</taxon>
        <taxon>Legionellales</taxon>
        <taxon>Legionellaceae</taxon>
        <taxon>Legionella</taxon>
    </lineage>
</organism>
<evidence type="ECO:0008006" key="3">
    <source>
        <dbReference type="Google" id="ProtNLM"/>
    </source>
</evidence>